<dbReference type="AlphaFoldDB" id="A0A7G1KLY6"/>
<evidence type="ECO:0000313" key="1">
    <source>
        <dbReference type="EMBL" id="BCK56267.1"/>
    </source>
</evidence>
<name>A0A7G1KLY6_9NOCA</name>
<dbReference type="Proteomes" id="UP000516173">
    <property type="component" value="Chromosome"/>
</dbReference>
<dbReference type="KEGG" id="nwl:NWFMUON74_40390"/>
<reference evidence="1 2" key="1">
    <citation type="submission" date="2020-08" db="EMBL/GenBank/DDBJ databases">
        <title>Genome Sequencing of Nocardia wallacei strain FMUON74 and assembly.</title>
        <authorList>
            <person name="Toyokawa M."/>
            <person name="Uesaka K."/>
        </authorList>
    </citation>
    <scope>NUCLEOTIDE SEQUENCE [LARGE SCALE GENOMIC DNA]</scope>
    <source>
        <strain evidence="1 2">FMUON74</strain>
    </source>
</reference>
<dbReference type="EMBL" id="AP023396">
    <property type="protein sequence ID" value="BCK56267.1"/>
    <property type="molecule type" value="Genomic_DNA"/>
</dbReference>
<gene>
    <name evidence="1" type="ORF">NWFMUON74_40390</name>
</gene>
<protein>
    <submittedName>
        <fullName evidence="1">Uncharacterized protein</fullName>
    </submittedName>
</protein>
<organism evidence="1 2">
    <name type="scientific">Nocardia wallacei</name>
    <dbReference type="NCBI Taxonomy" id="480035"/>
    <lineage>
        <taxon>Bacteria</taxon>
        <taxon>Bacillati</taxon>
        <taxon>Actinomycetota</taxon>
        <taxon>Actinomycetes</taxon>
        <taxon>Mycobacteriales</taxon>
        <taxon>Nocardiaceae</taxon>
        <taxon>Nocardia</taxon>
    </lineage>
</organism>
<accession>A0A7G1KLY6</accession>
<keyword evidence="2" id="KW-1185">Reference proteome</keyword>
<evidence type="ECO:0000313" key="2">
    <source>
        <dbReference type="Proteomes" id="UP000516173"/>
    </source>
</evidence>
<sequence>MKIPKRAAVTLLASGETLVVSLAALVILCPTASAENWKWFECGGRSYQWCQQSKTTLAREGNRTQAINWPDQGCTAPPESYACRKGFWYYG</sequence>
<proteinExistence type="predicted"/>